<evidence type="ECO:0000313" key="2">
    <source>
        <dbReference type="Proteomes" id="UP001562425"/>
    </source>
</evidence>
<proteinExistence type="predicted"/>
<organism evidence="1 2">
    <name type="scientific">Culex pipiens pipiens</name>
    <name type="common">Northern house mosquito</name>
    <dbReference type="NCBI Taxonomy" id="38569"/>
    <lineage>
        <taxon>Eukaryota</taxon>
        <taxon>Metazoa</taxon>
        <taxon>Ecdysozoa</taxon>
        <taxon>Arthropoda</taxon>
        <taxon>Hexapoda</taxon>
        <taxon>Insecta</taxon>
        <taxon>Pterygota</taxon>
        <taxon>Neoptera</taxon>
        <taxon>Endopterygota</taxon>
        <taxon>Diptera</taxon>
        <taxon>Nematocera</taxon>
        <taxon>Culicoidea</taxon>
        <taxon>Culicidae</taxon>
        <taxon>Culicinae</taxon>
        <taxon>Culicini</taxon>
        <taxon>Culex</taxon>
        <taxon>Culex</taxon>
    </lineage>
</organism>
<reference evidence="1 2" key="1">
    <citation type="submission" date="2024-05" db="EMBL/GenBank/DDBJ databases">
        <title>Culex pipiens pipiens assembly and annotation.</title>
        <authorList>
            <person name="Alout H."/>
            <person name="Durand T."/>
        </authorList>
    </citation>
    <scope>NUCLEOTIDE SEQUENCE [LARGE SCALE GENOMIC DNA]</scope>
    <source>
        <strain evidence="1">HA-2024</strain>
        <tissue evidence="1">Whole body</tissue>
    </source>
</reference>
<dbReference type="EMBL" id="JBEHCU010002274">
    <property type="protein sequence ID" value="KAL1402965.1"/>
    <property type="molecule type" value="Genomic_DNA"/>
</dbReference>
<evidence type="ECO:0000313" key="1">
    <source>
        <dbReference type="EMBL" id="KAL1402965.1"/>
    </source>
</evidence>
<keyword evidence="2" id="KW-1185">Reference proteome</keyword>
<dbReference type="Proteomes" id="UP001562425">
    <property type="component" value="Unassembled WGS sequence"/>
</dbReference>
<name>A0ABD1DUY5_CULPP</name>
<sequence>MDIRDIPNYMRSIGFHMTQFEEDNLTAEIALLNTPSLTFAEVVQLFLNHRSLLNPSCEDIQAALTCVTGGIFESVELGSFVGALSSLGERIDARELTFYGEVLFPECVPRGDEEGGSFLVPLDELAEKLC</sequence>
<comment type="caution">
    <text evidence="1">The sequence shown here is derived from an EMBL/GenBank/DDBJ whole genome shotgun (WGS) entry which is preliminary data.</text>
</comment>
<protein>
    <submittedName>
        <fullName evidence="1">Uncharacterized protein</fullName>
    </submittedName>
</protein>
<accession>A0ABD1DUY5</accession>
<gene>
    <name evidence="1" type="ORF">pipiens_005849</name>
</gene>
<dbReference type="AlphaFoldDB" id="A0ABD1DUY5"/>